<dbReference type="Gene3D" id="2.60.40.640">
    <property type="match status" value="1"/>
</dbReference>
<proteinExistence type="predicted"/>
<protein>
    <recommendedName>
        <fullName evidence="2">Arrestin-like N-terminal domain-containing protein</fullName>
    </recommendedName>
</protein>
<dbReference type="OrthoDB" id="2333384at2759"/>
<feature type="compositionally biased region" description="Low complexity" evidence="1">
    <location>
        <begin position="355"/>
        <end position="366"/>
    </location>
</feature>
<evidence type="ECO:0000259" key="2">
    <source>
        <dbReference type="Pfam" id="PF00339"/>
    </source>
</evidence>
<evidence type="ECO:0000313" key="3">
    <source>
        <dbReference type="EMBL" id="GAN05689.1"/>
    </source>
</evidence>
<gene>
    <name evidence="3" type="ORF">MAM1_0098d05163</name>
</gene>
<dbReference type="InterPro" id="IPR050357">
    <property type="entry name" value="Arrestin_domain-protein"/>
</dbReference>
<evidence type="ECO:0000313" key="4">
    <source>
        <dbReference type="Proteomes" id="UP000053815"/>
    </source>
</evidence>
<evidence type="ECO:0000256" key="1">
    <source>
        <dbReference type="SAM" id="MobiDB-lite"/>
    </source>
</evidence>
<dbReference type="GO" id="GO:0005886">
    <property type="term" value="C:plasma membrane"/>
    <property type="evidence" value="ECO:0007669"/>
    <property type="project" value="TreeGrafter"/>
</dbReference>
<dbReference type="SUPFAM" id="SSF81296">
    <property type="entry name" value="E set domains"/>
    <property type="match status" value="1"/>
</dbReference>
<dbReference type="InterPro" id="IPR014756">
    <property type="entry name" value="Ig_E-set"/>
</dbReference>
<dbReference type="Proteomes" id="UP000053815">
    <property type="component" value="Unassembled WGS sequence"/>
</dbReference>
<reference evidence="3" key="1">
    <citation type="submission" date="2014-09" db="EMBL/GenBank/DDBJ databases">
        <title>Draft genome sequence of an oleaginous Mucoromycotina fungus Mucor ambiguus NBRC6742.</title>
        <authorList>
            <person name="Takeda I."/>
            <person name="Yamane N."/>
            <person name="Morita T."/>
            <person name="Tamano K."/>
            <person name="Machida M."/>
            <person name="Baker S."/>
            <person name="Koike H."/>
        </authorList>
    </citation>
    <scope>NUCLEOTIDE SEQUENCE</scope>
    <source>
        <strain evidence="3">NBRC 6742</strain>
    </source>
</reference>
<dbReference type="PANTHER" id="PTHR11188:SF17">
    <property type="entry name" value="FI21816P1"/>
    <property type="match status" value="1"/>
</dbReference>
<keyword evidence="4" id="KW-1185">Reference proteome</keyword>
<dbReference type="GO" id="GO:0070086">
    <property type="term" value="P:ubiquitin-dependent endocytosis"/>
    <property type="evidence" value="ECO:0007669"/>
    <property type="project" value="TreeGrafter"/>
</dbReference>
<name>A0A0C9MEC2_9FUNG</name>
<dbReference type="Pfam" id="PF00339">
    <property type="entry name" value="Arrestin_N"/>
    <property type="match status" value="1"/>
</dbReference>
<dbReference type="GO" id="GO:0005829">
    <property type="term" value="C:cytosol"/>
    <property type="evidence" value="ECO:0007669"/>
    <property type="project" value="TreeGrafter"/>
</dbReference>
<dbReference type="InterPro" id="IPR011021">
    <property type="entry name" value="Arrestin-like_N"/>
</dbReference>
<dbReference type="STRING" id="91626.A0A0C9MEC2"/>
<accession>A0A0C9MEC2</accession>
<dbReference type="EMBL" id="DF836387">
    <property type="protein sequence ID" value="GAN05689.1"/>
    <property type="molecule type" value="Genomic_DNA"/>
</dbReference>
<organism evidence="3">
    <name type="scientific">Mucor ambiguus</name>
    <dbReference type="NCBI Taxonomy" id="91626"/>
    <lineage>
        <taxon>Eukaryota</taxon>
        <taxon>Fungi</taxon>
        <taxon>Fungi incertae sedis</taxon>
        <taxon>Mucoromycota</taxon>
        <taxon>Mucoromycotina</taxon>
        <taxon>Mucoromycetes</taxon>
        <taxon>Mucorales</taxon>
        <taxon>Mucorineae</taxon>
        <taxon>Mucoraceae</taxon>
        <taxon>Mucor</taxon>
    </lineage>
</organism>
<dbReference type="GO" id="GO:0031625">
    <property type="term" value="F:ubiquitin protein ligase binding"/>
    <property type="evidence" value="ECO:0007669"/>
    <property type="project" value="TreeGrafter"/>
</dbReference>
<dbReference type="PANTHER" id="PTHR11188">
    <property type="entry name" value="ARRESTIN DOMAIN CONTAINING PROTEIN"/>
    <property type="match status" value="1"/>
</dbReference>
<dbReference type="AlphaFoldDB" id="A0A0C9MEC2"/>
<sequence>MHLGLLSQERLSFDPIKPLILRGPPSENASSVFTGNVVLSLAKTTKISSIAVTFKSTATTYWPEGIGARGTRLTHEKVLSEESVQILELKKNEFIKLPSGIHRFPFAFIVPNSIVETIEDVYGRVRHVVDARVIGPGIQLLNNWHISKPVLVLRAYMSDSLLTNNSLQDLSRTYEKHLPAADVQLVVERAAFSSGDLFYLRLILQPQRKRVRLEHMELTITEARRYHVSEVRANRSDSEQFTLPFLTSQKLAEGDDSHGADSDGDLKPVFAKHGKGLDLTDTIAYRITFATPTCMRNIHHTTYYKDILFRHHLNISMTVSFVDEQLTAEAQRPAVLSTSSSNSSLGDELTRLPATPTSMPSMPSSTESVTDIELQAASAMMALAPPPAAFAINSTNTNTHTRYPIINVNTSNPPPIIHPHNPHNNISTNSHYQSQSQQSTWLSKLRKPVNTKEGGTHVIRKRETIRLETPVTIFDCRLKEDYGRLPSYSELNVTAHRAHGDDKNKMLPEMMEQDLMLQCMPDSDQQMPSNEPQPQLCPCYFKFRRQMEMASQAQLLTANSNNASTTALERIPSIPPPDYVETAN</sequence>
<feature type="domain" description="Arrestin-like N-terminal" evidence="2">
    <location>
        <begin position="34"/>
        <end position="133"/>
    </location>
</feature>
<feature type="region of interest" description="Disordered" evidence="1">
    <location>
        <begin position="333"/>
        <end position="366"/>
    </location>
</feature>
<dbReference type="InterPro" id="IPR014752">
    <property type="entry name" value="Arrestin-like_C"/>
</dbReference>
<dbReference type="GO" id="GO:0030674">
    <property type="term" value="F:protein-macromolecule adaptor activity"/>
    <property type="evidence" value="ECO:0007669"/>
    <property type="project" value="TreeGrafter"/>
</dbReference>